<dbReference type="InterPro" id="IPR047142">
    <property type="entry name" value="OryJ/VirC-like"/>
</dbReference>
<evidence type="ECO:0000259" key="1">
    <source>
        <dbReference type="Pfam" id="PF07883"/>
    </source>
</evidence>
<name>A0A382AZY7_9ZZZZ</name>
<dbReference type="SUPFAM" id="SSF51182">
    <property type="entry name" value="RmlC-like cupins"/>
    <property type="match status" value="1"/>
</dbReference>
<protein>
    <recommendedName>
        <fullName evidence="1">Cupin type-2 domain-containing protein</fullName>
    </recommendedName>
</protein>
<organism evidence="2">
    <name type="scientific">marine metagenome</name>
    <dbReference type="NCBI Taxonomy" id="408172"/>
    <lineage>
        <taxon>unclassified sequences</taxon>
        <taxon>metagenomes</taxon>
        <taxon>ecological metagenomes</taxon>
    </lineage>
</organism>
<dbReference type="PANTHER" id="PTHR36156:SF2">
    <property type="entry name" value="CUPIN TYPE-2 DOMAIN-CONTAINING PROTEIN"/>
    <property type="match status" value="1"/>
</dbReference>
<dbReference type="InterPro" id="IPR013096">
    <property type="entry name" value="Cupin_2"/>
</dbReference>
<dbReference type="AlphaFoldDB" id="A0A382AZY7"/>
<dbReference type="InterPro" id="IPR011051">
    <property type="entry name" value="RmlC_Cupin_sf"/>
</dbReference>
<dbReference type="Gene3D" id="2.60.120.10">
    <property type="entry name" value="Jelly Rolls"/>
    <property type="match status" value="1"/>
</dbReference>
<dbReference type="EMBL" id="UINC01027398">
    <property type="protein sequence ID" value="SVB06573.1"/>
    <property type="molecule type" value="Genomic_DNA"/>
</dbReference>
<gene>
    <name evidence="2" type="ORF">METZ01_LOCUS159427</name>
</gene>
<dbReference type="CDD" id="cd02231">
    <property type="entry name" value="cupin_BLL6423-like"/>
    <property type="match status" value="1"/>
</dbReference>
<reference evidence="2" key="1">
    <citation type="submission" date="2018-05" db="EMBL/GenBank/DDBJ databases">
        <authorList>
            <person name="Lanie J.A."/>
            <person name="Ng W.-L."/>
            <person name="Kazmierczak K.M."/>
            <person name="Andrzejewski T.M."/>
            <person name="Davidsen T.M."/>
            <person name="Wayne K.J."/>
            <person name="Tettelin H."/>
            <person name="Glass J.I."/>
            <person name="Rusch D."/>
            <person name="Podicherti R."/>
            <person name="Tsui H.-C.T."/>
            <person name="Winkler M.E."/>
        </authorList>
    </citation>
    <scope>NUCLEOTIDE SEQUENCE</scope>
</reference>
<evidence type="ECO:0000313" key="2">
    <source>
        <dbReference type="EMBL" id="SVB06573.1"/>
    </source>
</evidence>
<dbReference type="InterPro" id="IPR014710">
    <property type="entry name" value="RmlC-like_jellyroll"/>
</dbReference>
<proteinExistence type="predicted"/>
<dbReference type="PANTHER" id="PTHR36156">
    <property type="entry name" value="SLR2101 PROTEIN"/>
    <property type="match status" value="1"/>
</dbReference>
<accession>A0A382AZY7</accession>
<feature type="domain" description="Cupin type-2" evidence="1">
    <location>
        <begin position="104"/>
        <end position="168"/>
    </location>
</feature>
<dbReference type="Pfam" id="PF07883">
    <property type="entry name" value="Cupin_2"/>
    <property type="match status" value="1"/>
</dbReference>
<dbReference type="Gene3D" id="2.20.70.150">
    <property type="match status" value="1"/>
</dbReference>
<sequence>MKRIVTGHDENGKAIFVKIGEPEHVVESPDVLWKELWATYPGDTLPLDANTEPSLTDKWKSVFPEVGETRVRVVTFDPSKSGENIYDESSLAERSKALPGLIEHMEPENEGMHTTDSVDYGVVISGNPKLELDDGETVDLEPGDIIVQNGTRHAWRFNKEEVTTMLWVLIGTKRN</sequence>